<evidence type="ECO:0000259" key="1">
    <source>
        <dbReference type="Pfam" id="PF13524"/>
    </source>
</evidence>
<comment type="caution">
    <text evidence="2">The sequence shown here is derived from an EMBL/GenBank/DDBJ whole genome shotgun (WGS) entry which is preliminary data.</text>
</comment>
<gene>
    <name evidence="2" type="ORF">A3D26_00585</name>
</gene>
<dbReference type="Pfam" id="PF13524">
    <property type="entry name" value="Glyco_trans_1_2"/>
    <property type="match status" value="1"/>
</dbReference>
<proteinExistence type="predicted"/>
<dbReference type="EMBL" id="MHBZ01000007">
    <property type="protein sequence ID" value="OGY12006.1"/>
    <property type="molecule type" value="Genomic_DNA"/>
</dbReference>
<dbReference type="Proteomes" id="UP000178319">
    <property type="component" value="Unassembled WGS sequence"/>
</dbReference>
<dbReference type="AlphaFoldDB" id="A0A1G1V9E5"/>
<protein>
    <recommendedName>
        <fullName evidence="1">Spore protein YkvP/CgeB glycosyl transferase-like domain-containing protein</fullName>
    </recommendedName>
</protein>
<dbReference type="STRING" id="1797516.A3D26_00585"/>
<name>A0A1G1V9E5_9BACT</name>
<organism evidence="2 3">
    <name type="scientific">Candidatus Blackburnbacteria bacterium RIFCSPHIGHO2_02_FULL_44_20</name>
    <dbReference type="NCBI Taxonomy" id="1797516"/>
    <lineage>
        <taxon>Bacteria</taxon>
        <taxon>Candidatus Blackburniibacteriota</taxon>
    </lineage>
</organism>
<sequence length="355" mass="41712">MKKPLKILYQIPSLETVYAARFIYKGYKDAFTDLGYKFRPLTSNDDSKKVLEDYKPDIFISSLTHYNHKFLDLEAVWKQRKRGLVFFTQIYTWKKVNNQYGGGDLESDNKLVSLIKQGKAGDIFFSWIQQGDPLINGFTKTTGYSHQTILLAANKKTYFDNYDKSFAANIAFVGNNLPDKQEIFRQYLFPLKKKYDVRIYGNDWNFSSKIKGYVQKAGQYFNIEPLKHVRKTVLRENDERKVYSSSTISLNIHEEHQRRLGCDFNERTFKIIASGGFEICDNVGVLRKYFTEKELVIGENTKDWFDKIDYYIKNPEKRLPIIKAGKKKVLAKHTYHNRARQFVNLYQKFNRGKMG</sequence>
<evidence type="ECO:0000313" key="3">
    <source>
        <dbReference type="Proteomes" id="UP000178319"/>
    </source>
</evidence>
<accession>A0A1G1V9E5</accession>
<dbReference type="SUPFAM" id="SSF53756">
    <property type="entry name" value="UDP-Glycosyltransferase/glycogen phosphorylase"/>
    <property type="match status" value="1"/>
</dbReference>
<dbReference type="InterPro" id="IPR055259">
    <property type="entry name" value="YkvP/CgeB_Glyco_trans-like"/>
</dbReference>
<reference evidence="2 3" key="1">
    <citation type="journal article" date="2016" name="Nat. Commun.">
        <title>Thousands of microbial genomes shed light on interconnected biogeochemical processes in an aquifer system.</title>
        <authorList>
            <person name="Anantharaman K."/>
            <person name="Brown C.T."/>
            <person name="Hug L.A."/>
            <person name="Sharon I."/>
            <person name="Castelle C.J."/>
            <person name="Probst A.J."/>
            <person name="Thomas B.C."/>
            <person name="Singh A."/>
            <person name="Wilkins M.J."/>
            <person name="Karaoz U."/>
            <person name="Brodie E.L."/>
            <person name="Williams K.H."/>
            <person name="Hubbard S.S."/>
            <person name="Banfield J.F."/>
        </authorList>
    </citation>
    <scope>NUCLEOTIDE SEQUENCE [LARGE SCALE GENOMIC DNA]</scope>
</reference>
<feature type="domain" description="Spore protein YkvP/CgeB glycosyl transferase-like" evidence="1">
    <location>
        <begin position="190"/>
        <end position="343"/>
    </location>
</feature>
<evidence type="ECO:0000313" key="2">
    <source>
        <dbReference type="EMBL" id="OGY12006.1"/>
    </source>
</evidence>